<dbReference type="InterPro" id="IPR026321">
    <property type="entry name" value="CC134"/>
</dbReference>
<feature type="compositionally biased region" description="Basic residues" evidence="1">
    <location>
        <begin position="218"/>
        <end position="230"/>
    </location>
</feature>
<evidence type="ECO:0000313" key="3">
    <source>
        <dbReference type="EMBL" id="KDQ71586.1"/>
    </source>
</evidence>
<keyword evidence="2" id="KW-0472">Membrane</keyword>
<dbReference type="EMBL" id="KK853809">
    <property type="protein sequence ID" value="KDQ71586.1"/>
    <property type="molecule type" value="Genomic_DNA"/>
</dbReference>
<accession>A0A067QPH2</accession>
<name>A0A067QPH2_ZOONE</name>
<dbReference type="OMA" id="GIGFCNQ"/>
<dbReference type="Pfam" id="PF15002">
    <property type="entry name" value="ERK-JNK_inhib"/>
    <property type="match status" value="1"/>
</dbReference>
<keyword evidence="2" id="KW-1133">Transmembrane helix</keyword>
<evidence type="ECO:0000313" key="4">
    <source>
        <dbReference type="Proteomes" id="UP000027135"/>
    </source>
</evidence>
<proteinExistence type="predicted"/>
<feature type="transmembrane region" description="Helical" evidence="2">
    <location>
        <begin position="14"/>
        <end position="33"/>
    </location>
</feature>
<sequence length="241" mass="27591">MYHSTYVTCLNTSAMLHISIIIYCLIVVASQSPEHDHGDSRKMNDDPAEQLFVRMFMKRRTEQLAAVKRLLAIDSYEKQYKMVSVIAEKVFSVIKSSRVTLESLGYIPGISAFPKDEDTLDALANILENTALFGDILLRLPDISHKILISKHEWEVSLQWSLGFSNQTHLLDKQTQKLVYLASQEINVTERNPNYLNPYSKIHKQKHDKQQSPEQNVAKKKKMKKHKKGPRMSSGTFTGDL</sequence>
<dbReference type="InParanoid" id="A0A067QPH2"/>
<evidence type="ECO:0000256" key="1">
    <source>
        <dbReference type="SAM" id="MobiDB-lite"/>
    </source>
</evidence>
<feature type="region of interest" description="Disordered" evidence="1">
    <location>
        <begin position="192"/>
        <end position="241"/>
    </location>
</feature>
<dbReference type="PANTHER" id="PTHR14735:SF1">
    <property type="entry name" value="COILED-COIL DOMAIN-CONTAINING PROTEIN 134"/>
    <property type="match status" value="1"/>
</dbReference>
<keyword evidence="4" id="KW-1185">Reference proteome</keyword>
<gene>
    <name evidence="3" type="ORF">L798_08437</name>
</gene>
<dbReference type="AlphaFoldDB" id="A0A067QPH2"/>
<protein>
    <submittedName>
        <fullName evidence="3">Coiled-coil domain-containing protein 134</fullName>
    </submittedName>
</protein>
<dbReference type="STRING" id="136037.A0A067QPH2"/>
<organism evidence="3 4">
    <name type="scientific">Zootermopsis nevadensis</name>
    <name type="common">Dampwood termite</name>
    <dbReference type="NCBI Taxonomy" id="136037"/>
    <lineage>
        <taxon>Eukaryota</taxon>
        <taxon>Metazoa</taxon>
        <taxon>Ecdysozoa</taxon>
        <taxon>Arthropoda</taxon>
        <taxon>Hexapoda</taxon>
        <taxon>Insecta</taxon>
        <taxon>Pterygota</taxon>
        <taxon>Neoptera</taxon>
        <taxon>Polyneoptera</taxon>
        <taxon>Dictyoptera</taxon>
        <taxon>Blattodea</taxon>
        <taxon>Blattoidea</taxon>
        <taxon>Termitoidae</taxon>
        <taxon>Termopsidae</taxon>
        <taxon>Zootermopsis</taxon>
    </lineage>
</organism>
<dbReference type="OrthoDB" id="5854099at2759"/>
<dbReference type="PANTHER" id="PTHR14735">
    <property type="entry name" value="COILED-COIL DOMAIN-CONTAINING PROTEIN 134"/>
    <property type="match status" value="1"/>
</dbReference>
<dbReference type="Proteomes" id="UP000027135">
    <property type="component" value="Unassembled WGS sequence"/>
</dbReference>
<evidence type="ECO:0000256" key="2">
    <source>
        <dbReference type="SAM" id="Phobius"/>
    </source>
</evidence>
<dbReference type="eggNOG" id="ENOG502QVE7">
    <property type="taxonomic scope" value="Eukaryota"/>
</dbReference>
<keyword evidence="2" id="KW-0812">Transmembrane</keyword>
<reference evidence="3 4" key="1">
    <citation type="journal article" date="2014" name="Nat. Commun.">
        <title>Molecular traces of alternative social organization in a termite genome.</title>
        <authorList>
            <person name="Terrapon N."/>
            <person name="Li C."/>
            <person name="Robertson H.M."/>
            <person name="Ji L."/>
            <person name="Meng X."/>
            <person name="Booth W."/>
            <person name="Chen Z."/>
            <person name="Childers C.P."/>
            <person name="Glastad K.M."/>
            <person name="Gokhale K."/>
            <person name="Gowin J."/>
            <person name="Gronenberg W."/>
            <person name="Hermansen R.A."/>
            <person name="Hu H."/>
            <person name="Hunt B.G."/>
            <person name="Huylmans A.K."/>
            <person name="Khalil S.M."/>
            <person name="Mitchell R.D."/>
            <person name="Munoz-Torres M.C."/>
            <person name="Mustard J.A."/>
            <person name="Pan H."/>
            <person name="Reese J.T."/>
            <person name="Scharf M.E."/>
            <person name="Sun F."/>
            <person name="Vogel H."/>
            <person name="Xiao J."/>
            <person name="Yang W."/>
            <person name="Yang Z."/>
            <person name="Yang Z."/>
            <person name="Zhou J."/>
            <person name="Zhu J."/>
            <person name="Brent C.S."/>
            <person name="Elsik C.G."/>
            <person name="Goodisman M.A."/>
            <person name="Liberles D.A."/>
            <person name="Roe R.M."/>
            <person name="Vargo E.L."/>
            <person name="Vilcinskas A."/>
            <person name="Wang J."/>
            <person name="Bornberg-Bauer E."/>
            <person name="Korb J."/>
            <person name="Zhang G."/>
            <person name="Liebig J."/>
        </authorList>
    </citation>
    <scope>NUCLEOTIDE SEQUENCE [LARGE SCALE GENOMIC DNA]</scope>
    <source>
        <tissue evidence="3">Whole organism</tissue>
    </source>
</reference>